<dbReference type="AlphaFoldDB" id="A0A251WZI3"/>
<keyword evidence="2" id="KW-1185">Reference proteome</keyword>
<dbReference type="OrthoDB" id="7863406at2"/>
<gene>
    <name evidence="1" type="ORF">BVC71_08705</name>
</gene>
<accession>A0A251WZI3</accession>
<sequence>MPNISFGQIRYNDATGNFEARVDVHRGDHVFRYPCQMSAPREMDAEQVRFGLACQALRMSDTPNHH</sequence>
<evidence type="ECO:0000313" key="1">
    <source>
        <dbReference type="EMBL" id="OUD09889.1"/>
    </source>
</evidence>
<name>A0A251WZI3_9RHOB</name>
<comment type="caution">
    <text evidence="1">The sequence shown here is derived from an EMBL/GenBank/DDBJ whole genome shotgun (WGS) entry which is preliminary data.</text>
</comment>
<reference evidence="1 2" key="1">
    <citation type="submission" date="2016-12" db="EMBL/GenBank/DDBJ databases">
        <title>The draft genome sequence of HSLHS2.</title>
        <authorList>
            <person name="Hu D."/>
            <person name="Wang L."/>
            <person name="Shao Z."/>
        </authorList>
    </citation>
    <scope>NUCLEOTIDE SEQUENCE [LARGE SCALE GENOMIC DNA]</scope>
    <source>
        <strain evidence="1">MCCC 1A06712</strain>
    </source>
</reference>
<dbReference type="Proteomes" id="UP000194664">
    <property type="component" value="Unassembled WGS sequence"/>
</dbReference>
<proteinExistence type="predicted"/>
<protein>
    <submittedName>
        <fullName evidence="1">Orotidine 5'-phosphate decarboxylase</fullName>
    </submittedName>
</protein>
<dbReference type="EMBL" id="MSPP01000002">
    <property type="protein sequence ID" value="OUD09889.1"/>
    <property type="molecule type" value="Genomic_DNA"/>
</dbReference>
<organism evidence="1 2">
    <name type="scientific">Marivivens niveibacter</name>
    <dbReference type="NCBI Taxonomy" id="1930667"/>
    <lineage>
        <taxon>Bacteria</taxon>
        <taxon>Pseudomonadati</taxon>
        <taxon>Pseudomonadota</taxon>
        <taxon>Alphaproteobacteria</taxon>
        <taxon>Rhodobacterales</taxon>
        <taxon>Paracoccaceae</taxon>
        <taxon>Marivivens group</taxon>
        <taxon>Marivivens</taxon>
    </lineage>
</organism>
<evidence type="ECO:0000313" key="2">
    <source>
        <dbReference type="Proteomes" id="UP000194664"/>
    </source>
</evidence>
<dbReference type="RefSeq" id="WP_086451226.1">
    <property type="nucleotide sequence ID" value="NZ_MSPP01000002.1"/>
</dbReference>